<dbReference type="PANTHER" id="PTHR46986:SF1">
    <property type="entry name" value="ENDORIBONUCLEASE YBEY, CHLOROPLASTIC"/>
    <property type="match status" value="1"/>
</dbReference>
<dbReference type="Gene3D" id="3.40.390.30">
    <property type="entry name" value="Metalloproteases ('zincins'), catalytic domain"/>
    <property type="match status" value="1"/>
</dbReference>
<keyword evidence="3 7" id="KW-0479">Metal-binding</keyword>
<dbReference type="NCBIfam" id="TIGR00043">
    <property type="entry name" value="rRNA maturation RNase YbeY"/>
    <property type="match status" value="1"/>
</dbReference>
<keyword evidence="9" id="KW-1185">Reference proteome</keyword>
<dbReference type="PROSITE" id="PS01306">
    <property type="entry name" value="UPF0054"/>
    <property type="match status" value="1"/>
</dbReference>
<dbReference type="OrthoDB" id="9811984at2"/>
<evidence type="ECO:0000256" key="1">
    <source>
        <dbReference type="ARBA" id="ARBA00010875"/>
    </source>
</evidence>
<comment type="function">
    <text evidence="7">Single strand-specific metallo-endoribonuclease involved in late-stage 70S ribosome quality control and in maturation of the 3' terminus of the 16S rRNA.</text>
</comment>
<keyword evidence="7" id="KW-0963">Cytoplasm</keyword>
<reference evidence="8 9" key="1">
    <citation type="submission" date="2019-08" db="EMBL/GenBank/DDBJ databases">
        <title>Genome of Vicingus serpentipes NCIMB 15042.</title>
        <authorList>
            <person name="Bowman J.P."/>
        </authorList>
    </citation>
    <scope>NUCLEOTIDE SEQUENCE [LARGE SCALE GENOMIC DNA]</scope>
    <source>
        <strain evidence="8 9">NCIMB 15042</strain>
    </source>
</reference>
<dbReference type="GO" id="GO:0008270">
    <property type="term" value="F:zinc ion binding"/>
    <property type="evidence" value="ECO:0007669"/>
    <property type="project" value="UniProtKB-UniRule"/>
</dbReference>
<keyword evidence="2 7" id="KW-0540">Nuclease</keyword>
<evidence type="ECO:0000256" key="5">
    <source>
        <dbReference type="ARBA" id="ARBA00022801"/>
    </source>
</evidence>
<proteinExistence type="inferred from homology"/>
<comment type="caution">
    <text evidence="8">The sequence shown here is derived from an EMBL/GenBank/DDBJ whole genome shotgun (WGS) entry which is preliminary data.</text>
</comment>
<dbReference type="GO" id="GO:0004521">
    <property type="term" value="F:RNA endonuclease activity"/>
    <property type="evidence" value="ECO:0007669"/>
    <property type="project" value="UniProtKB-UniRule"/>
</dbReference>
<evidence type="ECO:0000256" key="3">
    <source>
        <dbReference type="ARBA" id="ARBA00022723"/>
    </source>
</evidence>
<evidence type="ECO:0000256" key="7">
    <source>
        <dbReference type="HAMAP-Rule" id="MF_00009"/>
    </source>
</evidence>
<feature type="binding site" evidence="7">
    <location>
        <position position="105"/>
    </location>
    <ligand>
        <name>Zn(2+)</name>
        <dbReference type="ChEBI" id="CHEBI:29105"/>
        <note>catalytic</note>
    </ligand>
</feature>
<keyword evidence="5 7" id="KW-0378">Hydrolase</keyword>
<sequence length="136" mass="15893">MSFFSEDIDFELIDESNYISWLQNVVESENKISGELSFVFCDDEYLHKINLQYLNHDTYTDIITFDYTESGVIAGDIFISIDRVKENALLYNKPFKNELSRVIVHGVLHLAGYKDKSEEESTLMRSKEDFYLNLLP</sequence>
<comment type="subcellular location">
    <subcellularLocation>
        <location evidence="7">Cytoplasm</location>
    </subcellularLocation>
</comment>
<gene>
    <name evidence="7 8" type="primary">ybeY</name>
    <name evidence="8" type="ORF">FRY74_09925</name>
</gene>
<dbReference type="InterPro" id="IPR023091">
    <property type="entry name" value="MetalPrtase_cat_dom_sf_prd"/>
</dbReference>
<protein>
    <recommendedName>
        <fullName evidence="7">Endoribonuclease YbeY</fullName>
        <ecNumber evidence="7">3.1.-.-</ecNumber>
    </recommendedName>
</protein>
<comment type="similarity">
    <text evidence="1 7">Belongs to the endoribonuclease YbeY family.</text>
</comment>
<dbReference type="GO" id="GO:0005737">
    <property type="term" value="C:cytoplasm"/>
    <property type="evidence" value="ECO:0007669"/>
    <property type="project" value="UniProtKB-SubCell"/>
</dbReference>
<keyword evidence="6 7" id="KW-0862">Zinc</keyword>
<dbReference type="InterPro" id="IPR020549">
    <property type="entry name" value="YbeY_CS"/>
</dbReference>
<dbReference type="HAMAP" id="MF_00009">
    <property type="entry name" value="Endoribonucl_YbeY"/>
    <property type="match status" value="1"/>
</dbReference>
<keyword evidence="4 7" id="KW-0255">Endonuclease</keyword>
<comment type="cofactor">
    <cofactor evidence="7">
        <name>Zn(2+)</name>
        <dbReference type="ChEBI" id="CHEBI:29105"/>
    </cofactor>
    <text evidence="7">Binds 1 zinc ion.</text>
</comment>
<keyword evidence="7" id="KW-0690">Ribosome biogenesis</keyword>
<feature type="binding site" evidence="7">
    <location>
        <position position="115"/>
    </location>
    <ligand>
        <name>Zn(2+)</name>
        <dbReference type="ChEBI" id="CHEBI:29105"/>
        <note>catalytic</note>
    </ligand>
</feature>
<evidence type="ECO:0000313" key="8">
    <source>
        <dbReference type="EMBL" id="TXB64861.1"/>
    </source>
</evidence>
<dbReference type="EC" id="3.1.-.-" evidence="7"/>
<dbReference type="InterPro" id="IPR002036">
    <property type="entry name" value="YbeY"/>
</dbReference>
<dbReference type="PANTHER" id="PTHR46986">
    <property type="entry name" value="ENDORIBONUCLEASE YBEY, CHLOROPLASTIC"/>
    <property type="match status" value="1"/>
</dbReference>
<dbReference type="GO" id="GO:0006364">
    <property type="term" value="P:rRNA processing"/>
    <property type="evidence" value="ECO:0007669"/>
    <property type="project" value="UniProtKB-UniRule"/>
</dbReference>
<evidence type="ECO:0000256" key="6">
    <source>
        <dbReference type="ARBA" id="ARBA00022833"/>
    </source>
</evidence>
<dbReference type="Pfam" id="PF02130">
    <property type="entry name" value="YbeY"/>
    <property type="match status" value="1"/>
</dbReference>
<evidence type="ECO:0000256" key="2">
    <source>
        <dbReference type="ARBA" id="ARBA00022722"/>
    </source>
</evidence>
<dbReference type="AlphaFoldDB" id="A0A5C6RR84"/>
<feature type="binding site" evidence="7">
    <location>
        <position position="109"/>
    </location>
    <ligand>
        <name>Zn(2+)</name>
        <dbReference type="ChEBI" id="CHEBI:29105"/>
        <note>catalytic</note>
    </ligand>
</feature>
<dbReference type="GO" id="GO:0004222">
    <property type="term" value="F:metalloendopeptidase activity"/>
    <property type="evidence" value="ECO:0007669"/>
    <property type="project" value="InterPro"/>
</dbReference>
<accession>A0A5C6RR84</accession>
<dbReference type="EMBL" id="VOOS01000004">
    <property type="protein sequence ID" value="TXB64861.1"/>
    <property type="molecule type" value="Genomic_DNA"/>
</dbReference>
<dbReference type="SUPFAM" id="SSF55486">
    <property type="entry name" value="Metalloproteases ('zincins'), catalytic domain"/>
    <property type="match status" value="1"/>
</dbReference>
<organism evidence="8 9">
    <name type="scientific">Vicingus serpentipes</name>
    <dbReference type="NCBI Taxonomy" id="1926625"/>
    <lineage>
        <taxon>Bacteria</taxon>
        <taxon>Pseudomonadati</taxon>
        <taxon>Bacteroidota</taxon>
        <taxon>Flavobacteriia</taxon>
        <taxon>Flavobacteriales</taxon>
        <taxon>Vicingaceae</taxon>
        <taxon>Vicingus</taxon>
    </lineage>
</organism>
<evidence type="ECO:0000313" key="9">
    <source>
        <dbReference type="Proteomes" id="UP000321721"/>
    </source>
</evidence>
<keyword evidence="7" id="KW-0698">rRNA processing</keyword>
<evidence type="ECO:0000256" key="4">
    <source>
        <dbReference type="ARBA" id="ARBA00022759"/>
    </source>
</evidence>
<dbReference type="Proteomes" id="UP000321721">
    <property type="component" value="Unassembled WGS sequence"/>
</dbReference>
<name>A0A5C6RR84_9FLAO</name>